<organism evidence="1 2">
    <name type="scientific">Nannocystis exedens</name>
    <dbReference type="NCBI Taxonomy" id="54"/>
    <lineage>
        <taxon>Bacteria</taxon>
        <taxon>Pseudomonadati</taxon>
        <taxon>Myxococcota</taxon>
        <taxon>Polyangia</taxon>
        <taxon>Nannocystales</taxon>
        <taxon>Nannocystaceae</taxon>
        <taxon>Nannocystis</taxon>
    </lineage>
</organism>
<keyword evidence="2" id="KW-1185">Reference proteome</keyword>
<gene>
    <name evidence="1" type="ORF">SAMN02745121_06270</name>
</gene>
<name>A0A1I2EUG6_9BACT</name>
<dbReference type="SUPFAM" id="SSF63829">
    <property type="entry name" value="Calcium-dependent phosphotriesterase"/>
    <property type="match status" value="1"/>
</dbReference>
<proteinExistence type="predicted"/>
<reference evidence="2" key="1">
    <citation type="submission" date="2016-10" db="EMBL/GenBank/DDBJ databases">
        <authorList>
            <person name="Varghese N."/>
            <person name="Submissions S."/>
        </authorList>
    </citation>
    <scope>NUCLEOTIDE SEQUENCE [LARGE SCALE GENOMIC DNA]</scope>
    <source>
        <strain evidence="2">ATCC 25963</strain>
    </source>
</reference>
<dbReference type="Gene3D" id="2.80.10.50">
    <property type="match status" value="1"/>
</dbReference>
<protein>
    <recommendedName>
        <fullName evidence="3">PQQ-like domain-containing protein</fullName>
    </recommendedName>
</protein>
<accession>A0A1I2EUG6</accession>
<dbReference type="AlphaFoldDB" id="A0A1I2EUG6"/>
<evidence type="ECO:0000313" key="2">
    <source>
        <dbReference type="Proteomes" id="UP000199400"/>
    </source>
</evidence>
<evidence type="ECO:0000313" key="1">
    <source>
        <dbReference type="EMBL" id="SFE95961.1"/>
    </source>
</evidence>
<dbReference type="EMBL" id="FOMX01000023">
    <property type="protein sequence ID" value="SFE95961.1"/>
    <property type="molecule type" value="Genomic_DNA"/>
</dbReference>
<sequence length="459" mass="46552">MLISLEPMSCRFRLGAHVAFLAVCLAACGDDRSNGNSAGSTGDDTNGTSGGGGGQCSGPFAYEMQDIYACRGLERAGGNDVIVLNSRGLLRVDGGGAEVWQRELPPVGAMALGVNVDAGLAAVVWETTMGLELPEGPSFAGAAGGSAIVTTFSLASGELVNAVELLRSEDAGASLVDPGIAAVGDGFALAVGIGHAFVFAPGTPDEALIDMPGLTHVLARLDETGAVTWSQLDSGQGQLHVAGAADGTIVTAGPTSSRAVALRQYAPDGVLTWEREFAAPPESSAQPRSLALAPDGTIGLALSFEEALTVYVGDASELTLTEAAGSAAYLRIAGDGARKWVVQGSAAPSDLAFADDGRLWLAMRSSADVTLGELSAEREHSSSSCDDGLYNCSGTFLAALDAEGVPTTMRQVGDRNGAAVLVAAPCAETVELCMATGSVVLEPGDSDDYLGEVLANVRP</sequence>
<dbReference type="Proteomes" id="UP000199400">
    <property type="component" value="Unassembled WGS sequence"/>
</dbReference>
<evidence type="ECO:0008006" key="3">
    <source>
        <dbReference type="Google" id="ProtNLM"/>
    </source>
</evidence>